<keyword evidence="2" id="KW-0547">Nucleotide-binding</keyword>
<dbReference type="SUPFAM" id="SSF52540">
    <property type="entry name" value="P-loop containing nucleoside triphosphate hydrolases"/>
    <property type="match status" value="1"/>
</dbReference>
<dbReference type="RefSeq" id="WP_071480169.1">
    <property type="nucleotide sequence ID" value="NZ_CP024899.1"/>
</dbReference>
<evidence type="ECO:0000256" key="4">
    <source>
        <dbReference type="ARBA" id="ARBA00022967"/>
    </source>
</evidence>
<keyword evidence="1" id="KW-0813">Transport</keyword>
<dbReference type="InterPro" id="IPR003439">
    <property type="entry name" value="ABC_transporter-like_ATP-bd"/>
</dbReference>
<dbReference type="PROSITE" id="PS50893">
    <property type="entry name" value="ABC_TRANSPORTER_2"/>
    <property type="match status" value="1"/>
</dbReference>
<dbReference type="GO" id="GO:0016887">
    <property type="term" value="F:ATP hydrolysis activity"/>
    <property type="evidence" value="ECO:0007669"/>
    <property type="project" value="InterPro"/>
</dbReference>
<evidence type="ECO:0000259" key="6">
    <source>
        <dbReference type="PROSITE" id="PS50893"/>
    </source>
</evidence>
<name>A0A2K8K839_9RHOB</name>
<keyword evidence="3 7" id="KW-0067">ATP-binding</keyword>
<evidence type="ECO:0000313" key="7">
    <source>
        <dbReference type="EMBL" id="ATX65609.1"/>
    </source>
</evidence>
<organism evidence="7 8">
    <name type="scientific">Roseinatronobacter bogoriensis subsp. barguzinensis</name>
    <dbReference type="NCBI Taxonomy" id="441209"/>
    <lineage>
        <taxon>Bacteria</taxon>
        <taxon>Pseudomonadati</taxon>
        <taxon>Pseudomonadota</taxon>
        <taxon>Alphaproteobacteria</taxon>
        <taxon>Rhodobacterales</taxon>
        <taxon>Paracoccaceae</taxon>
        <taxon>Roseinatronobacter</taxon>
    </lineage>
</organism>
<evidence type="ECO:0000256" key="3">
    <source>
        <dbReference type="ARBA" id="ARBA00022840"/>
    </source>
</evidence>
<dbReference type="SMART" id="SM00382">
    <property type="entry name" value="AAA"/>
    <property type="match status" value="1"/>
</dbReference>
<dbReference type="PROSITE" id="PS00211">
    <property type="entry name" value="ABC_TRANSPORTER_1"/>
    <property type="match status" value="1"/>
</dbReference>
<comment type="function">
    <text evidence="5">Part of the ABC transporter complex HmuTUV involved in hemin import. Responsible for energy coupling to the transport system.</text>
</comment>
<gene>
    <name evidence="7" type="ORF">BG454_07045</name>
</gene>
<dbReference type="AlphaFoldDB" id="A0A2K8K839"/>
<dbReference type="Pfam" id="PF00005">
    <property type="entry name" value="ABC_tran"/>
    <property type="match status" value="1"/>
</dbReference>
<dbReference type="EMBL" id="CP024899">
    <property type="protein sequence ID" value="ATX65609.1"/>
    <property type="molecule type" value="Genomic_DNA"/>
</dbReference>
<keyword evidence="8" id="KW-1185">Reference proteome</keyword>
<keyword evidence="4" id="KW-1278">Translocase</keyword>
<dbReference type="InterPro" id="IPR017871">
    <property type="entry name" value="ABC_transporter-like_CS"/>
</dbReference>
<dbReference type="PANTHER" id="PTHR42794:SF1">
    <property type="entry name" value="HEMIN IMPORT ATP-BINDING PROTEIN HMUV"/>
    <property type="match status" value="1"/>
</dbReference>
<dbReference type="Proteomes" id="UP000228948">
    <property type="component" value="Chromosome"/>
</dbReference>
<dbReference type="KEGG" id="rbg:BG454_07045"/>
<accession>A0A2K8K839</accession>
<dbReference type="InterPro" id="IPR027417">
    <property type="entry name" value="P-loop_NTPase"/>
</dbReference>
<proteinExistence type="predicted"/>
<dbReference type="OrthoDB" id="9805601at2"/>
<sequence length="262" mass="28071">MLEACDISVTLGRKQVLHGAGLKAEPGAMTVIVGPNGSGKTTLLRAITGDLACRGSVTLDRQDMHALPPHALAERRAVLPQASVLAFPFTVLEVVRLGLTGRIALRPDAAQLPTRALERVGLAGYGGRFFQELSGGEQARAQLARVLLQVWEPVQDGTPRWLFLDEPVAALDIGHQLQVMQLARRFAQDGGGVIAVMHDLNLTAMFADRVVLMLDGRVLAQGTVQEVLTDQNLSRAYGCRLRVSSPPAQGATYILPQAAEMA</sequence>
<dbReference type="NCBIfam" id="NF010068">
    <property type="entry name" value="PRK13548.1"/>
    <property type="match status" value="1"/>
</dbReference>
<evidence type="ECO:0000256" key="2">
    <source>
        <dbReference type="ARBA" id="ARBA00022741"/>
    </source>
</evidence>
<dbReference type="Gene3D" id="3.40.50.300">
    <property type="entry name" value="P-loop containing nucleotide triphosphate hydrolases"/>
    <property type="match status" value="1"/>
</dbReference>
<dbReference type="CDD" id="cd03214">
    <property type="entry name" value="ABC_Iron-Siderophores_B12_Hemin"/>
    <property type="match status" value="1"/>
</dbReference>
<dbReference type="PANTHER" id="PTHR42794">
    <property type="entry name" value="HEMIN IMPORT ATP-BINDING PROTEIN HMUV"/>
    <property type="match status" value="1"/>
</dbReference>
<feature type="domain" description="ABC transporter" evidence="6">
    <location>
        <begin position="2"/>
        <end position="240"/>
    </location>
</feature>
<dbReference type="GO" id="GO:0005524">
    <property type="term" value="F:ATP binding"/>
    <property type="evidence" value="ECO:0007669"/>
    <property type="project" value="UniProtKB-KW"/>
</dbReference>
<dbReference type="STRING" id="441209.GCA_001870665_01188"/>
<dbReference type="InterPro" id="IPR003593">
    <property type="entry name" value="AAA+_ATPase"/>
</dbReference>
<protein>
    <submittedName>
        <fullName evidence="7">Heme ABC transporter ATP-binding protein</fullName>
    </submittedName>
</protein>
<evidence type="ECO:0000256" key="5">
    <source>
        <dbReference type="ARBA" id="ARBA00037066"/>
    </source>
</evidence>
<evidence type="ECO:0000313" key="8">
    <source>
        <dbReference type="Proteomes" id="UP000228948"/>
    </source>
</evidence>
<evidence type="ECO:0000256" key="1">
    <source>
        <dbReference type="ARBA" id="ARBA00022448"/>
    </source>
</evidence>
<reference evidence="7 8" key="1">
    <citation type="submission" date="2017-11" db="EMBL/GenBank/DDBJ databases">
        <title>Revised Sequence and Annotation of the Rhodobaca barguzinensis strain alga05 Genome.</title>
        <authorList>
            <person name="Kopejtka K."/>
            <person name="Tomasch J.M."/>
            <person name="Bunk B."/>
            <person name="Koblizek M."/>
        </authorList>
    </citation>
    <scope>NUCLEOTIDE SEQUENCE [LARGE SCALE GENOMIC DNA]</scope>
    <source>
        <strain evidence="8">alga05</strain>
    </source>
</reference>